<feature type="region of interest" description="Disordered" evidence="5">
    <location>
        <begin position="452"/>
        <end position="485"/>
    </location>
</feature>
<keyword evidence="6" id="KW-0732">Signal</keyword>
<dbReference type="Proteomes" id="UP000317238">
    <property type="component" value="Unassembled WGS sequence"/>
</dbReference>
<dbReference type="SUPFAM" id="SSF53649">
    <property type="entry name" value="Alkaline phosphatase-like"/>
    <property type="match status" value="1"/>
</dbReference>
<name>A0A5C5YAV8_9PLAN</name>
<dbReference type="InterPro" id="IPR000917">
    <property type="entry name" value="Sulfatase_N"/>
</dbReference>
<organism evidence="8 9">
    <name type="scientific">Crateriforma conspicua</name>
    <dbReference type="NCBI Taxonomy" id="2527996"/>
    <lineage>
        <taxon>Bacteria</taxon>
        <taxon>Pseudomonadati</taxon>
        <taxon>Planctomycetota</taxon>
        <taxon>Planctomycetia</taxon>
        <taxon>Planctomycetales</taxon>
        <taxon>Planctomycetaceae</taxon>
        <taxon>Crateriforma</taxon>
    </lineage>
</organism>
<evidence type="ECO:0000256" key="5">
    <source>
        <dbReference type="SAM" id="MobiDB-lite"/>
    </source>
</evidence>
<dbReference type="InterPro" id="IPR017850">
    <property type="entry name" value="Alkaline_phosphatase_core_sf"/>
</dbReference>
<keyword evidence="9" id="KW-1185">Reference proteome</keyword>
<evidence type="ECO:0000256" key="1">
    <source>
        <dbReference type="ARBA" id="ARBA00008779"/>
    </source>
</evidence>
<gene>
    <name evidence="8" type="primary">atsA_84</name>
    <name evidence="8" type="ORF">Pan14r_42900</name>
</gene>
<dbReference type="InterPro" id="IPR050738">
    <property type="entry name" value="Sulfatase"/>
</dbReference>
<dbReference type="InterPro" id="IPR024607">
    <property type="entry name" value="Sulfatase_CS"/>
</dbReference>
<protein>
    <submittedName>
        <fullName evidence="8">Arylsulfatase</fullName>
        <ecNumber evidence="8">3.1.6.1</ecNumber>
    </submittedName>
</protein>
<proteinExistence type="inferred from homology"/>
<sequence precursor="true">MILRPKVCLYTLVLLSLSTGLLWPSATSTQAQDASSPNFVVFIADDAAWDDFGTYGNETIRTPNIDALAENGLRFDRAYLTCSSCSPSRCSILTSRYPHATGAGELHLPLPADQVMVTTPLREAGYHTVAAGKWHLGNDAKSQFDRVLDTNGGPGNNGRWVEAVTDRPADQPFFAWLASSDPHRGYQPGAVDPPHDPANVRVPAIFPDTPAVREDIALYYDEISRFDQYIGKVVQTLDRQGVLDNTVVFVISDNGRPFPHCKTRVNVDGVRTPLVVHWPAGLKATGSTQSLVSVIDLVATMVDLAGVDRPSTFQGVSIRPILNDSDATVRRFAFAEHNWHDYRARERAVITQDHLMIRNDLPELPATPPADGVRSATYQEMQRLRREGRLTGPPTDVFVIPRPRLALYDVAADPHCLDNLYDRPAIESVQQSLRSALDAFADLTADHFDGNAEGLTPDGFDRETGLRLPANQRSSGSKRKKPAAK</sequence>
<dbReference type="PANTHER" id="PTHR42693">
    <property type="entry name" value="ARYLSULFATASE FAMILY MEMBER"/>
    <property type="match status" value="1"/>
</dbReference>
<feature type="compositionally biased region" description="Basic residues" evidence="5">
    <location>
        <begin position="476"/>
        <end position="485"/>
    </location>
</feature>
<comment type="caution">
    <text evidence="8">The sequence shown here is derived from an EMBL/GenBank/DDBJ whole genome shotgun (WGS) entry which is preliminary data.</text>
</comment>
<dbReference type="EC" id="3.1.6.1" evidence="8"/>
<dbReference type="Pfam" id="PF00884">
    <property type="entry name" value="Sulfatase"/>
    <property type="match status" value="1"/>
</dbReference>
<evidence type="ECO:0000259" key="7">
    <source>
        <dbReference type="Pfam" id="PF00884"/>
    </source>
</evidence>
<dbReference type="GO" id="GO:0046872">
    <property type="term" value="F:metal ion binding"/>
    <property type="evidence" value="ECO:0007669"/>
    <property type="project" value="UniProtKB-KW"/>
</dbReference>
<accession>A0A5C5YAV8</accession>
<evidence type="ECO:0000313" key="8">
    <source>
        <dbReference type="EMBL" id="TWT71973.1"/>
    </source>
</evidence>
<keyword evidence="4" id="KW-0106">Calcium</keyword>
<keyword evidence="3 8" id="KW-0378">Hydrolase</keyword>
<dbReference type="PANTHER" id="PTHR42693:SF53">
    <property type="entry name" value="ENDO-4-O-SULFATASE"/>
    <property type="match status" value="1"/>
</dbReference>
<feature type="domain" description="Sulfatase N-terminal" evidence="7">
    <location>
        <begin position="37"/>
        <end position="307"/>
    </location>
</feature>
<evidence type="ECO:0000256" key="6">
    <source>
        <dbReference type="SAM" id="SignalP"/>
    </source>
</evidence>
<dbReference type="OrthoDB" id="9762324at2"/>
<feature type="chain" id="PRO_5022694572" evidence="6">
    <location>
        <begin position="32"/>
        <end position="485"/>
    </location>
</feature>
<dbReference type="PROSITE" id="PS00149">
    <property type="entry name" value="SULFATASE_2"/>
    <property type="match status" value="1"/>
</dbReference>
<feature type="signal peptide" evidence="6">
    <location>
        <begin position="1"/>
        <end position="31"/>
    </location>
</feature>
<dbReference type="AlphaFoldDB" id="A0A5C5YAV8"/>
<dbReference type="GO" id="GO:0004065">
    <property type="term" value="F:arylsulfatase activity"/>
    <property type="evidence" value="ECO:0007669"/>
    <property type="project" value="UniProtKB-EC"/>
</dbReference>
<evidence type="ECO:0000256" key="4">
    <source>
        <dbReference type="ARBA" id="ARBA00022837"/>
    </source>
</evidence>
<comment type="similarity">
    <text evidence="1">Belongs to the sulfatase family.</text>
</comment>
<evidence type="ECO:0000256" key="2">
    <source>
        <dbReference type="ARBA" id="ARBA00022723"/>
    </source>
</evidence>
<dbReference type="RefSeq" id="WP_145293997.1">
    <property type="nucleotide sequence ID" value="NZ_CP036319.1"/>
</dbReference>
<dbReference type="EMBL" id="SJPL01000001">
    <property type="protein sequence ID" value="TWT71973.1"/>
    <property type="molecule type" value="Genomic_DNA"/>
</dbReference>
<dbReference type="CDD" id="cd16027">
    <property type="entry name" value="SGSH"/>
    <property type="match status" value="1"/>
</dbReference>
<evidence type="ECO:0000256" key="3">
    <source>
        <dbReference type="ARBA" id="ARBA00022801"/>
    </source>
</evidence>
<dbReference type="Gene3D" id="3.40.720.10">
    <property type="entry name" value="Alkaline Phosphatase, subunit A"/>
    <property type="match status" value="1"/>
</dbReference>
<keyword evidence="2" id="KW-0479">Metal-binding</keyword>
<evidence type="ECO:0000313" key="9">
    <source>
        <dbReference type="Proteomes" id="UP000317238"/>
    </source>
</evidence>
<reference evidence="8 9" key="1">
    <citation type="submission" date="2019-02" db="EMBL/GenBank/DDBJ databases">
        <title>Deep-cultivation of Planctomycetes and their phenomic and genomic characterization uncovers novel biology.</title>
        <authorList>
            <person name="Wiegand S."/>
            <person name="Jogler M."/>
            <person name="Boedeker C."/>
            <person name="Pinto D."/>
            <person name="Vollmers J."/>
            <person name="Rivas-Marin E."/>
            <person name="Kohn T."/>
            <person name="Peeters S.H."/>
            <person name="Heuer A."/>
            <person name="Rast P."/>
            <person name="Oberbeckmann S."/>
            <person name="Bunk B."/>
            <person name="Jeske O."/>
            <person name="Meyerdierks A."/>
            <person name="Storesund J.E."/>
            <person name="Kallscheuer N."/>
            <person name="Luecker S."/>
            <person name="Lage O.M."/>
            <person name="Pohl T."/>
            <person name="Merkel B.J."/>
            <person name="Hornburger P."/>
            <person name="Mueller R.-W."/>
            <person name="Bruemmer F."/>
            <person name="Labrenz M."/>
            <person name="Spormann A.M."/>
            <person name="Op Den Camp H."/>
            <person name="Overmann J."/>
            <person name="Amann R."/>
            <person name="Jetten M.S.M."/>
            <person name="Mascher T."/>
            <person name="Medema M.H."/>
            <person name="Devos D.P."/>
            <person name="Kaster A.-K."/>
            <person name="Ovreas L."/>
            <person name="Rohde M."/>
            <person name="Galperin M.Y."/>
            <person name="Jogler C."/>
        </authorList>
    </citation>
    <scope>NUCLEOTIDE SEQUENCE [LARGE SCALE GENOMIC DNA]</scope>
    <source>
        <strain evidence="8 9">Pan14r</strain>
    </source>
</reference>